<dbReference type="InterPro" id="IPR024586">
    <property type="entry name" value="DnaJ-like_C11_C"/>
</dbReference>
<dbReference type="RefSeq" id="XP_038061673.1">
    <property type="nucleotide sequence ID" value="XM_038205745.1"/>
</dbReference>
<keyword evidence="2" id="KW-0472">Membrane</keyword>
<proteinExistence type="predicted"/>
<dbReference type="InterPro" id="IPR001623">
    <property type="entry name" value="DnaJ_domain"/>
</dbReference>
<dbReference type="SMART" id="SM00271">
    <property type="entry name" value="DnaJ"/>
    <property type="match status" value="1"/>
</dbReference>
<dbReference type="GO" id="GO:0005739">
    <property type="term" value="C:mitochondrion"/>
    <property type="evidence" value="ECO:0007669"/>
    <property type="project" value="GOC"/>
</dbReference>
<comment type="subcellular location">
    <subcellularLocation>
        <location evidence="1">Membrane</location>
    </subcellularLocation>
</comment>
<dbReference type="InterPro" id="IPR055225">
    <property type="entry name" value="DNAJC11-like_beta-barrel"/>
</dbReference>
<evidence type="ECO:0000256" key="1">
    <source>
        <dbReference type="ARBA" id="ARBA00004370"/>
    </source>
</evidence>
<accession>A0A914AD51</accession>
<dbReference type="Gene3D" id="1.10.287.110">
    <property type="entry name" value="DnaJ domain"/>
    <property type="match status" value="1"/>
</dbReference>
<dbReference type="SUPFAM" id="SSF46565">
    <property type="entry name" value="Chaperone J-domain"/>
    <property type="match status" value="1"/>
</dbReference>
<dbReference type="GO" id="GO:0016020">
    <property type="term" value="C:membrane"/>
    <property type="evidence" value="ECO:0007669"/>
    <property type="project" value="UniProtKB-SubCell"/>
</dbReference>
<dbReference type="InterPro" id="IPR052243">
    <property type="entry name" value="Mito_inner_membrane_organizer"/>
</dbReference>
<dbReference type="InterPro" id="IPR018253">
    <property type="entry name" value="DnaJ_domain_CS"/>
</dbReference>
<dbReference type="OMA" id="QLDKHTM"/>
<evidence type="ECO:0000313" key="5">
    <source>
        <dbReference type="EnsemblMetazoa" id="XP_038061673.1"/>
    </source>
</evidence>
<feature type="domain" description="J" evidence="4">
    <location>
        <begin position="15"/>
        <end position="83"/>
    </location>
</feature>
<dbReference type="AlphaFoldDB" id="A0A914AD51"/>
<dbReference type="OrthoDB" id="18010at2759"/>
<evidence type="ECO:0000256" key="3">
    <source>
        <dbReference type="ARBA" id="ARBA00023186"/>
    </source>
</evidence>
<dbReference type="PANTHER" id="PTHR44157:SF1">
    <property type="entry name" value="DNAJ HOMOLOG SUBFAMILY C MEMBER 11"/>
    <property type="match status" value="1"/>
</dbReference>
<dbReference type="Pfam" id="PF00226">
    <property type="entry name" value="DnaJ"/>
    <property type="match status" value="1"/>
</dbReference>
<dbReference type="PANTHER" id="PTHR44157">
    <property type="entry name" value="DNAJ HOMOLOG SUBFAMILY C MEMBER 11"/>
    <property type="match status" value="1"/>
</dbReference>
<dbReference type="Proteomes" id="UP000887568">
    <property type="component" value="Unplaced"/>
</dbReference>
<reference evidence="5" key="1">
    <citation type="submission" date="2022-11" db="UniProtKB">
        <authorList>
            <consortium name="EnsemblMetazoa"/>
        </authorList>
    </citation>
    <scope>IDENTIFICATION</scope>
</reference>
<dbReference type="PRINTS" id="PR00625">
    <property type="entry name" value="JDOMAIN"/>
</dbReference>
<keyword evidence="3" id="KW-0143">Chaperone</keyword>
<dbReference type="CDD" id="cd06257">
    <property type="entry name" value="DnaJ"/>
    <property type="match status" value="1"/>
</dbReference>
<dbReference type="PROSITE" id="PS00636">
    <property type="entry name" value="DNAJ_1"/>
    <property type="match status" value="1"/>
</dbReference>
<dbReference type="GO" id="GO:0042407">
    <property type="term" value="P:cristae formation"/>
    <property type="evidence" value="ECO:0007669"/>
    <property type="project" value="TreeGrafter"/>
</dbReference>
<dbReference type="Pfam" id="PF11875">
    <property type="entry name" value="DnaJ-like_C11_C"/>
    <property type="match status" value="1"/>
</dbReference>
<evidence type="ECO:0000313" key="6">
    <source>
        <dbReference type="Proteomes" id="UP000887568"/>
    </source>
</evidence>
<dbReference type="InterPro" id="IPR036869">
    <property type="entry name" value="J_dom_sf"/>
</dbReference>
<dbReference type="GeneID" id="119732285"/>
<dbReference type="Pfam" id="PF22774">
    <property type="entry name" value="DNAJC11_beta-barrel"/>
    <property type="match status" value="1"/>
</dbReference>
<dbReference type="CTD" id="55735"/>
<sequence>MAAPMLEEGLINSDDYYAILNTRKEASSDELRAAYRRMCVLYHPDKHRDEKDKTAAEAVFNKVQKAYQVLNDPSKRAIYDVYGETGLEAEWDIVPRRRTPQEIHDEYERLAKEKEERRLQQSTNPRGAITVGIDATDLFDVYEDYDMEFSGVPSIEVKNMSITQSIDAPLTPTDTAVLSGNLSTQNGNGSGNFNVAYRRIFSYQSWGEFQASAGGGPTLALKIFRNINKRSFVSCTGSARLLSGTVIAPGIATVAGRQLDKHTMGYMTWRWGMASSMTTMVVRDTQSTHTMCQMQLGIPNSFVSVSFTKKFPEHDGKITLAAKVGLLGSVFEYGCDKKISRHSRAAAKISIGIPAGVTLRLRLARGNQTFLFPIHLSHELSPQALFYGTVAPLLAYWFIKVLVVDPFLNKRKTDELAKERDSKQEMMDLKKQEAQDEVHLMQEMVQRIVETERNREGLIITRAWYGKLVIREAEEENGDGEVGGEIEGMIDVTVQLQCQVKDSKLMLTDASKAALPGFYDPCVGEEKNLRVQYEFHGEQHECTIADNEPLRIPKRSHHVNPS</sequence>
<protein>
    <recommendedName>
        <fullName evidence="4">J domain-containing protein</fullName>
    </recommendedName>
</protein>
<keyword evidence="6" id="KW-1185">Reference proteome</keyword>
<name>A0A914AD51_PATMI</name>
<evidence type="ECO:0000256" key="2">
    <source>
        <dbReference type="ARBA" id="ARBA00023136"/>
    </source>
</evidence>
<dbReference type="EnsemblMetazoa" id="XM_038205745.1">
    <property type="protein sequence ID" value="XP_038061673.1"/>
    <property type="gene ID" value="LOC119732285"/>
</dbReference>
<dbReference type="PROSITE" id="PS50076">
    <property type="entry name" value="DNAJ_2"/>
    <property type="match status" value="1"/>
</dbReference>
<evidence type="ECO:0000259" key="4">
    <source>
        <dbReference type="PROSITE" id="PS50076"/>
    </source>
</evidence>
<organism evidence="5 6">
    <name type="scientific">Patiria miniata</name>
    <name type="common">Bat star</name>
    <name type="synonym">Asterina miniata</name>
    <dbReference type="NCBI Taxonomy" id="46514"/>
    <lineage>
        <taxon>Eukaryota</taxon>
        <taxon>Metazoa</taxon>
        <taxon>Echinodermata</taxon>
        <taxon>Eleutherozoa</taxon>
        <taxon>Asterozoa</taxon>
        <taxon>Asteroidea</taxon>
        <taxon>Valvatacea</taxon>
        <taxon>Valvatida</taxon>
        <taxon>Asterinidae</taxon>
        <taxon>Patiria</taxon>
    </lineage>
</organism>